<comment type="caution">
    <text evidence="3">The sequence shown here is derived from an EMBL/GenBank/DDBJ whole genome shotgun (WGS) entry which is preliminary data.</text>
</comment>
<sequence>MASEKPVVLVFGAGANIGAALVRKFSGAAYRVAAVSRNAADPPVPSPDGGTLAVRADLSHPAQVSHAFDAVRQTWGAFPSVVIWNVANVTASPDQNNIFSVPLPSFDKDLALMVTSPFAAAGKCFEVWGAAGEESTAAPKRFIMTGNIQPKVIVPLPDFTTIGVAKAGAAYWVGAADLFYKKRGWRFFFAEERSAEGTPMGFTPGAESHAEMFLSLSEGSEDLPSYITFVNGKYHAFE</sequence>
<accession>A0AAN6PC93</accession>
<proteinExistence type="inferred from homology"/>
<gene>
    <name evidence="3" type="ORF">C8A01DRAFT_39812</name>
</gene>
<evidence type="ECO:0000313" key="3">
    <source>
        <dbReference type="EMBL" id="KAK4033726.1"/>
    </source>
</evidence>
<dbReference type="SUPFAM" id="SSF51735">
    <property type="entry name" value="NAD(P)-binding Rossmann-fold domains"/>
    <property type="match status" value="1"/>
</dbReference>
<dbReference type="InterPro" id="IPR036291">
    <property type="entry name" value="NAD(P)-bd_dom_sf"/>
</dbReference>
<evidence type="ECO:0000256" key="1">
    <source>
        <dbReference type="ARBA" id="ARBA00006484"/>
    </source>
</evidence>
<comment type="similarity">
    <text evidence="1">Belongs to the short-chain dehydrogenases/reductases (SDR) family.</text>
</comment>
<organism evidence="3 4">
    <name type="scientific">Parachaetomium inaequale</name>
    <dbReference type="NCBI Taxonomy" id="2588326"/>
    <lineage>
        <taxon>Eukaryota</taxon>
        <taxon>Fungi</taxon>
        <taxon>Dikarya</taxon>
        <taxon>Ascomycota</taxon>
        <taxon>Pezizomycotina</taxon>
        <taxon>Sordariomycetes</taxon>
        <taxon>Sordariomycetidae</taxon>
        <taxon>Sordariales</taxon>
        <taxon>Chaetomiaceae</taxon>
        <taxon>Parachaetomium</taxon>
    </lineage>
</organism>
<evidence type="ECO:0008006" key="5">
    <source>
        <dbReference type="Google" id="ProtNLM"/>
    </source>
</evidence>
<dbReference type="AlphaFoldDB" id="A0AAN6PC93"/>
<dbReference type="GO" id="GO:0016491">
    <property type="term" value="F:oxidoreductase activity"/>
    <property type="evidence" value="ECO:0007669"/>
    <property type="project" value="UniProtKB-KW"/>
</dbReference>
<reference evidence="4" key="1">
    <citation type="journal article" date="2023" name="Mol. Phylogenet. Evol.">
        <title>Genome-scale phylogeny and comparative genomics of the fungal order Sordariales.</title>
        <authorList>
            <person name="Hensen N."/>
            <person name="Bonometti L."/>
            <person name="Westerberg I."/>
            <person name="Brannstrom I.O."/>
            <person name="Guillou S."/>
            <person name="Cros-Aarteil S."/>
            <person name="Calhoun S."/>
            <person name="Haridas S."/>
            <person name="Kuo A."/>
            <person name="Mondo S."/>
            <person name="Pangilinan J."/>
            <person name="Riley R."/>
            <person name="LaButti K."/>
            <person name="Andreopoulos B."/>
            <person name="Lipzen A."/>
            <person name="Chen C."/>
            <person name="Yan M."/>
            <person name="Daum C."/>
            <person name="Ng V."/>
            <person name="Clum A."/>
            <person name="Steindorff A."/>
            <person name="Ohm R.A."/>
            <person name="Martin F."/>
            <person name="Silar P."/>
            <person name="Natvig D.O."/>
            <person name="Lalanne C."/>
            <person name="Gautier V."/>
            <person name="Ament-Velasquez S.L."/>
            <person name="Kruys A."/>
            <person name="Hutchinson M.I."/>
            <person name="Powell A.J."/>
            <person name="Barry K."/>
            <person name="Miller A.N."/>
            <person name="Grigoriev I.V."/>
            <person name="Debuchy R."/>
            <person name="Gladieux P."/>
            <person name="Hiltunen Thoren M."/>
            <person name="Johannesson H."/>
        </authorList>
    </citation>
    <scope>NUCLEOTIDE SEQUENCE [LARGE SCALE GENOMIC DNA]</scope>
    <source>
        <strain evidence="4">CBS 284.82</strain>
    </source>
</reference>
<dbReference type="Proteomes" id="UP001303115">
    <property type="component" value="Unassembled WGS sequence"/>
</dbReference>
<dbReference type="Gene3D" id="3.40.50.720">
    <property type="entry name" value="NAD(P)-binding Rossmann-like Domain"/>
    <property type="match status" value="1"/>
</dbReference>
<dbReference type="PANTHER" id="PTHR43669:SF4">
    <property type="entry name" value="SHORT-CHAIN DEHYDROGENASE"/>
    <property type="match status" value="1"/>
</dbReference>
<evidence type="ECO:0000313" key="4">
    <source>
        <dbReference type="Proteomes" id="UP001303115"/>
    </source>
</evidence>
<protein>
    <recommendedName>
        <fullName evidence="5">Short-chain dehydrogenase</fullName>
    </recommendedName>
</protein>
<keyword evidence="2" id="KW-0560">Oxidoreductase</keyword>
<keyword evidence="4" id="KW-1185">Reference proteome</keyword>
<dbReference type="PANTHER" id="PTHR43669">
    <property type="entry name" value="5-KETO-D-GLUCONATE 5-REDUCTASE"/>
    <property type="match status" value="1"/>
</dbReference>
<dbReference type="EMBL" id="MU854513">
    <property type="protein sequence ID" value="KAK4033726.1"/>
    <property type="molecule type" value="Genomic_DNA"/>
</dbReference>
<name>A0AAN6PC93_9PEZI</name>
<evidence type="ECO:0000256" key="2">
    <source>
        <dbReference type="ARBA" id="ARBA00023002"/>
    </source>
</evidence>